<proteinExistence type="predicted"/>
<protein>
    <submittedName>
        <fullName evidence="1">Uncharacterized protein</fullName>
    </submittedName>
</protein>
<comment type="caution">
    <text evidence="1">The sequence shown here is derived from an EMBL/GenBank/DDBJ whole genome shotgun (WGS) entry which is preliminary data.</text>
</comment>
<dbReference type="EMBL" id="LFZO01000078">
    <property type="protein sequence ID" value="KXT14619.1"/>
    <property type="molecule type" value="Genomic_DNA"/>
</dbReference>
<gene>
    <name evidence="1" type="ORF">AC579_3719</name>
</gene>
<keyword evidence="2" id="KW-1185">Reference proteome</keyword>
<dbReference type="AlphaFoldDB" id="A0A139IIS9"/>
<name>A0A139IIS9_9PEZI</name>
<evidence type="ECO:0000313" key="1">
    <source>
        <dbReference type="EMBL" id="KXT14619.1"/>
    </source>
</evidence>
<evidence type="ECO:0000313" key="2">
    <source>
        <dbReference type="Proteomes" id="UP000073492"/>
    </source>
</evidence>
<sequence length="76" mass="8783">MNLMIVSYQSQLRSLRNNQLVTYPALTLMFNTPTINREPPPILLNPGPFERHISSTHEALPQVIETVLDMILLRRK</sequence>
<reference evidence="1 2" key="1">
    <citation type="submission" date="2015-07" db="EMBL/GenBank/DDBJ databases">
        <title>Comparative genomics of the Sigatoka disease complex on banana suggests a link between parallel evolutionary changes in Pseudocercospora fijiensis and Pseudocercospora eumusae and increased virulence on the banana host.</title>
        <authorList>
            <person name="Chang T.-C."/>
            <person name="Salvucci A."/>
            <person name="Crous P.W."/>
            <person name="Stergiopoulos I."/>
        </authorList>
    </citation>
    <scope>NUCLEOTIDE SEQUENCE [LARGE SCALE GENOMIC DNA]</scope>
    <source>
        <strain evidence="1 2">CBS 116634</strain>
    </source>
</reference>
<accession>A0A139IIS9</accession>
<organism evidence="1 2">
    <name type="scientific">Pseudocercospora musae</name>
    <dbReference type="NCBI Taxonomy" id="113226"/>
    <lineage>
        <taxon>Eukaryota</taxon>
        <taxon>Fungi</taxon>
        <taxon>Dikarya</taxon>
        <taxon>Ascomycota</taxon>
        <taxon>Pezizomycotina</taxon>
        <taxon>Dothideomycetes</taxon>
        <taxon>Dothideomycetidae</taxon>
        <taxon>Mycosphaerellales</taxon>
        <taxon>Mycosphaerellaceae</taxon>
        <taxon>Pseudocercospora</taxon>
    </lineage>
</organism>
<dbReference type="Proteomes" id="UP000073492">
    <property type="component" value="Unassembled WGS sequence"/>
</dbReference>